<feature type="region of interest" description="Disordered" evidence="8">
    <location>
        <begin position="509"/>
        <end position="534"/>
    </location>
</feature>
<evidence type="ECO:0000256" key="2">
    <source>
        <dbReference type="ARBA" id="ARBA00022487"/>
    </source>
</evidence>
<dbReference type="InterPro" id="IPR029058">
    <property type="entry name" value="AB_hydrolase_fold"/>
</dbReference>
<dbReference type="SUPFAM" id="SSF53474">
    <property type="entry name" value="alpha/beta-Hydrolases"/>
    <property type="match status" value="1"/>
</dbReference>
<dbReference type="RefSeq" id="WP_309805717.1">
    <property type="nucleotide sequence ID" value="NZ_JAVDRD010000007.1"/>
</dbReference>
<sequence length="534" mass="55947">MMRGLALAFGLWLGMLCAATANAAPAVPLLALPERATQAPVLPCAALVTPITARAGAIAYRVISASEQDATCLVTGYAAPQTQFVLRLPLAGYRGRYLQGGCGGMCGVIGNTIVPSCSNAHLADGGFAVAFDNGGHFGAGIGDATWASDPELRMQFAQKATHATAMAAKAIVTRFYGSAPTASYFVGCSGGGREALMEAQRYPDDFDGIVAGSSVSMPAAMQLFLWEAQHGLDAAGHEVFTPAAVALLHQAVITNCDALDGIRDGQIDDPRRCHFDPATLHCPDKDGSDCLNTAQVNAARAYYQGPTAPDGTALFPGGAPYGSELGWVGPGAATQTGKFAAEAFLSRLLLPDALPENFTWRDWRFTRASLARLLAAGAPFDATDPDLTRFRAHGGKLILWQGLADNAAGARGMLDYYQAVRDTMGGLAATRAFARLFLVPGGYHCQGGYVPYEQDFLGAMVQWVEQGNVPDAVPAVARLADGALRERPLYAYPTVTRYLGGDVNRAGSFAPAAPNTEPADGFPWPGSKAHAAGR</sequence>
<keyword evidence="7" id="KW-1015">Disulfide bond</keyword>
<name>A0ABU1MNX4_9SPHN</name>
<accession>A0ABU1MNX4</accession>
<reference evidence="10 11" key="1">
    <citation type="submission" date="2023-07" db="EMBL/GenBank/DDBJ databases">
        <title>Sorghum-associated microbial communities from plants grown in Nebraska, USA.</title>
        <authorList>
            <person name="Schachtman D."/>
        </authorList>
    </citation>
    <scope>NUCLEOTIDE SEQUENCE [LARGE SCALE GENOMIC DNA]</scope>
    <source>
        <strain evidence="10 11">DS1027</strain>
    </source>
</reference>
<keyword evidence="2" id="KW-0719">Serine esterase</keyword>
<dbReference type="PANTHER" id="PTHR33938">
    <property type="entry name" value="FERULOYL ESTERASE B-RELATED"/>
    <property type="match status" value="1"/>
</dbReference>
<evidence type="ECO:0000256" key="4">
    <source>
        <dbReference type="ARBA" id="ARBA00022729"/>
    </source>
</evidence>
<evidence type="ECO:0000256" key="3">
    <source>
        <dbReference type="ARBA" id="ARBA00022723"/>
    </source>
</evidence>
<dbReference type="EMBL" id="JAVDRD010000007">
    <property type="protein sequence ID" value="MDR6512045.1"/>
    <property type="molecule type" value="Genomic_DNA"/>
</dbReference>
<keyword evidence="6" id="KW-0106">Calcium</keyword>
<dbReference type="InterPro" id="IPR011118">
    <property type="entry name" value="Tannase/feruloyl_esterase"/>
</dbReference>
<evidence type="ECO:0000313" key="10">
    <source>
        <dbReference type="EMBL" id="MDR6512045.1"/>
    </source>
</evidence>
<evidence type="ECO:0000256" key="6">
    <source>
        <dbReference type="ARBA" id="ARBA00022837"/>
    </source>
</evidence>
<dbReference type="Gene3D" id="3.40.50.1820">
    <property type="entry name" value="alpha/beta hydrolase"/>
    <property type="match status" value="1"/>
</dbReference>
<organism evidence="10 11">
    <name type="scientific">Novosphingobium capsulatum</name>
    <dbReference type="NCBI Taxonomy" id="13688"/>
    <lineage>
        <taxon>Bacteria</taxon>
        <taxon>Pseudomonadati</taxon>
        <taxon>Pseudomonadota</taxon>
        <taxon>Alphaproteobacteria</taxon>
        <taxon>Sphingomonadales</taxon>
        <taxon>Sphingomonadaceae</taxon>
        <taxon>Novosphingobium</taxon>
    </lineage>
</organism>
<proteinExistence type="inferred from homology"/>
<keyword evidence="11" id="KW-1185">Reference proteome</keyword>
<keyword evidence="5 10" id="KW-0378">Hydrolase</keyword>
<dbReference type="EC" id="3.1.1.73" evidence="10"/>
<evidence type="ECO:0000256" key="7">
    <source>
        <dbReference type="ARBA" id="ARBA00023157"/>
    </source>
</evidence>
<feature type="signal peptide" evidence="9">
    <location>
        <begin position="1"/>
        <end position="23"/>
    </location>
</feature>
<evidence type="ECO:0000313" key="11">
    <source>
        <dbReference type="Proteomes" id="UP001184150"/>
    </source>
</evidence>
<keyword evidence="4 9" id="KW-0732">Signal</keyword>
<dbReference type="GO" id="GO:0030600">
    <property type="term" value="F:feruloyl esterase activity"/>
    <property type="evidence" value="ECO:0007669"/>
    <property type="project" value="UniProtKB-EC"/>
</dbReference>
<evidence type="ECO:0000256" key="5">
    <source>
        <dbReference type="ARBA" id="ARBA00022801"/>
    </source>
</evidence>
<gene>
    <name evidence="10" type="ORF">J2792_002928</name>
</gene>
<dbReference type="PANTHER" id="PTHR33938:SF15">
    <property type="entry name" value="FERULOYL ESTERASE B-RELATED"/>
    <property type="match status" value="1"/>
</dbReference>
<evidence type="ECO:0000256" key="9">
    <source>
        <dbReference type="SAM" id="SignalP"/>
    </source>
</evidence>
<keyword evidence="3" id="KW-0479">Metal-binding</keyword>
<feature type="chain" id="PRO_5047533049" evidence="9">
    <location>
        <begin position="24"/>
        <end position="534"/>
    </location>
</feature>
<comment type="caution">
    <text evidence="10">The sequence shown here is derived from an EMBL/GenBank/DDBJ whole genome shotgun (WGS) entry which is preliminary data.</text>
</comment>
<dbReference type="Pfam" id="PF07519">
    <property type="entry name" value="Tannase"/>
    <property type="match status" value="1"/>
</dbReference>
<comment type="similarity">
    <text evidence="1">Belongs to the tannase family.</text>
</comment>
<evidence type="ECO:0000256" key="1">
    <source>
        <dbReference type="ARBA" id="ARBA00006249"/>
    </source>
</evidence>
<protein>
    <submittedName>
        <fullName evidence="10">Feruloyl esterase</fullName>
        <ecNumber evidence="10">3.1.1.73</ecNumber>
    </submittedName>
</protein>
<evidence type="ECO:0000256" key="8">
    <source>
        <dbReference type="SAM" id="MobiDB-lite"/>
    </source>
</evidence>
<dbReference type="Proteomes" id="UP001184150">
    <property type="component" value="Unassembled WGS sequence"/>
</dbReference>